<dbReference type="Proteomes" id="UP000182658">
    <property type="component" value="Unassembled WGS sequence"/>
</dbReference>
<dbReference type="InParanoid" id="A0A1J7IT87"/>
<dbReference type="InterPro" id="IPR002225">
    <property type="entry name" value="3Beta_OHSteriod_DH/Estase"/>
</dbReference>
<feature type="domain" description="3-beta hydroxysteroid dehydrogenase/isomerase" evidence="4">
    <location>
        <begin position="251"/>
        <end position="368"/>
    </location>
</feature>
<dbReference type="SUPFAM" id="SSF51735">
    <property type="entry name" value="NAD(P)-binding Rossmann-fold domains"/>
    <property type="match status" value="1"/>
</dbReference>
<protein>
    <submittedName>
        <fullName evidence="5">NAD(P)-binding protein</fullName>
    </submittedName>
</protein>
<dbReference type="AlphaFoldDB" id="A0A1J7IT87"/>
<evidence type="ECO:0000256" key="2">
    <source>
        <dbReference type="ARBA" id="ARBA00023002"/>
    </source>
</evidence>
<feature type="domain" description="3-beta hydroxysteroid dehydrogenase/isomerase" evidence="4">
    <location>
        <begin position="83"/>
        <end position="211"/>
    </location>
</feature>
<dbReference type="InterPro" id="IPR036291">
    <property type="entry name" value="NAD(P)-bd_dom_sf"/>
</dbReference>
<dbReference type="Gene3D" id="3.40.50.720">
    <property type="entry name" value="NAD(P)-binding Rossmann-like Domain"/>
    <property type="match status" value="1"/>
</dbReference>
<reference evidence="5 6" key="1">
    <citation type="submission" date="2016-10" db="EMBL/GenBank/DDBJ databases">
        <title>Draft genome sequence of Coniochaeta ligniaria NRRL30616, a lignocellulolytic fungus for bioabatement of inhibitors in plant biomass hydrolysates.</title>
        <authorList>
            <consortium name="DOE Joint Genome Institute"/>
            <person name="Jimenez D.J."/>
            <person name="Hector R.E."/>
            <person name="Riley R."/>
            <person name="Sun H."/>
            <person name="Grigoriev I.V."/>
            <person name="Van Elsas J.D."/>
            <person name="Nichols N.N."/>
        </authorList>
    </citation>
    <scope>NUCLEOTIDE SEQUENCE [LARGE SCALE GENOMIC DNA]</scope>
    <source>
        <strain evidence="5 6">NRRL 30616</strain>
    </source>
</reference>
<dbReference type="STRING" id="1408157.A0A1J7IT87"/>
<keyword evidence="3" id="KW-0472">Membrane</keyword>
<dbReference type="GO" id="GO:0016616">
    <property type="term" value="F:oxidoreductase activity, acting on the CH-OH group of donors, NAD or NADP as acceptor"/>
    <property type="evidence" value="ECO:0007669"/>
    <property type="project" value="InterPro"/>
</dbReference>
<keyword evidence="3" id="KW-0812">Transmembrane</keyword>
<dbReference type="PANTHER" id="PTHR43245">
    <property type="entry name" value="BIFUNCTIONAL POLYMYXIN RESISTANCE PROTEIN ARNA"/>
    <property type="match status" value="1"/>
</dbReference>
<sequence>MDQLLRAAGQWPFWCSLILPLLVFYLFQINRLLSGTPDTVRRLSPARWTKEMLFETYKRLEKRPITIDTYVDQLPPKLDRRYIVTGGSGLVGGHIVLQLLARGQHPASIRIVDFQKPHRHDMLDGPASDVDFVQTDISSSESTDRAFSKAWHPSVAHLPLTVFHTAAIITPSDRSKLVYGFCEAVNVRGTQHVVSAARRSGADILVSTTSGSISIRPVEYWVQPWKLWSSWPRNFFQILDETDFFEPLRPHEDFYANYPVSKAVAERIVCEANTADFRTGCIRPANGVYGNPTDNTVGSALQSATMFPQWTDHIVQSFVHGANAAIAHLLFEAVLTSPDSSSRPQAGRPFTVTDPNPPITYGDLYYALSLLAITGFRTLRLPPMLLLLPSYIVEWYTLLLARFKVARVLLPSAKGDIQHLKPALFSITTHLVATNAAASRPVEQGGLGYRGVLTSMDGMVQEVVEWNREHMDSSKPRKTYRTSVSFADDIQRLSSAATSVGALQLRD</sequence>
<dbReference type="InterPro" id="IPR050177">
    <property type="entry name" value="Lipid_A_modif_metabolic_enz"/>
</dbReference>
<keyword evidence="2" id="KW-0560">Oxidoreductase</keyword>
<dbReference type="EMBL" id="KV875096">
    <property type="protein sequence ID" value="OIW30702.1"/>
    <property type="molecule type" value="Genomic_DNA"/>
</dbReference>
<evidence type="ECO:0000256" key="3">
    <source>
        <dbReference type="SAM" id="Phobius"/>
    </source>
</evidence>
<comment type="similarity">
    <text evidence="1">Belongs to the 3-beta-HSD family.</text>
</comment>
<dbReference type="PANTHER" id="PTHR43245:SF51">
    <property type="entry name" value="SHORT CHAIN DEHYDROGENASE_REDUCTASE FAMILY 42E, MEMBER 2"/>
    <property type="match status" value="1"/>
</dbReference>
<evidence type="ECO:0000259" key="4">
    <source>
        <dbReference type="Pfam" id="PF01073"/>
    </source>
</evidence>
<evidence type="ECO:0000313" key="5">
    <source>
        <dbReference type="EMBL" id="OIW30702.1"/>
    </source>
</evidence>
<evidence type="ECO:0000256" key="1">
    <source>
        <dbReference type="ARBA" id="ARBA00009219"/>
    </source>
</evidence>
<organism evidence="5 6">
    <name type="scientific">Coniochaeta ligniaria NRRL 30616</name>
    <dbReference type="NCBI Taxonomy" id="1408157"/>
    <lineage>
        <taxon>Eukaryota</taxon>
        <taxon>Fungi</taxon>
        <taxon>Dikarya</taxon>
        <taxon>Ascomycota</taxon>
        <taxon>Pezizomycotina</taxon>
        <taxon>Sordariomycetes</taxon>
        <taxon>Sordariomycetidae</taxon>
        <taxon>Coniochaetales</taxon>
        <taxon>Coniochaetaceae</taxon>
        <taxon>Coniochaeta</taxon>
    </lineage>
</organism>
<dbReference type="OrthoDB" id="10058185at2759"/>
<accession>A0A1J7IT87</accession>
<proteinExistence type="inferred from homology"/>
<dbReference type="Pfam" id="PF01073">
    <property type="entry name" value="3Beta_HSD"/>
    <property type="match status" value="2"/>
</dbReference>
<feature type="transmembrane region" description="Helical" evidence="3">
    <location>
        <begin position="7"/>
        <end position="27"/>
    </location>
</feature>
<keyword evidence="3" id="KW-1133">Transmembrane helix</keyword>
<keyword evidence="6" id="KW-1185">Reference proteome</keyword>
<name>A0A1J7IT87_9PEZI</name>
<dbReference type="GO" id="GO:0006694">
    <property type="term" value="P:steroid biosynthetic process"/>
    <property type="evidence" value="ECO:0007669"/>
    <property type="project" value="InterPro"/>
</dbReference>
<gene>
    <name evidence="5" type="ORF">CONLIGDRAFT_574117</name>
</gene>
<evidence type="ECO:0000313" key="6">
    <source>
        <dbReference type="Proteomes" id="UP000182658"/>
    </source>
</evidence>